<dbReference type="Gene3D" id="2.40.50.320">
    <property type="entry name" value="Copper binding periplasmic protein CusF"/>
    <property type="match status" value="1"/>
</dbReference>
<feature type="signal peptide" evidence="1">
    <location>
        <begin position="1"/>
        <end position="24"/>
    </location>
</feature>
<comment type="caution">
    <text evidence="2">The sequence shown here is derived from an EMBL/GenBank/DDBJ whole genome shotgun (WGS) entry which is preliminary data.</text>
</comment>
<name>A0A844B3I4_9BURK</name>
<dbReference type="OrthoDB" id="9180744at2"/>
<dbReference type="Pfam" id="PF11604">
    <property type="entry name" value="CusF_Ec"/>
    <property type="match status" value="1"/>
</dbReference>
<feature type="chain" id="PRO_5032498400" evidence="1">
    <location>
        <begin position="25"/>
        <end position="110"/>
    </location>
</feature>
<dbReference type="RefSeq" id="WP_153586652.1">
    <property type="nucleotide sequence ID" value="NZ_WJBU01000023.1"/>
</dbReference>
<dbReference type="Proteomes" id="UP000487350">
    <property type="component" value="Unassembled WGS sequence"/>
</dbReference>
<gene>
    <name evidence="2" type="ORF">GHT07_18845</name>
</gene>
<evidence type="ECO:0000313" key="2">
    <source>
        <dbReference type="EMBL" id="MRD49338.1"/>
    </source>
</evidence>
<evidence type="ECO:0000256" key="1">
    <source>
        <dbReference type="SAM" id="SignalP"/>
    </source>
</evidence>
<accession>A0A844B3I4</accession>
<proteinExistence type="predicted"/>
<keyword evidence="1" id="KW-0732">Signal</keyword>
<protein>
    <submittedName>
        <fullName evidence="2">RND transporter</fullName>
    </submittedName>
</protein>
<sequence length="110" mass="12573">MMKPMWIVPVAAALCFFGAPFAFAQTLNKQQVLPIPAQYTNGEVLEVNRKAGTIVMRHEFIVNLGMDPMAMEFEVDDRTLLNRLKRGDKVRFKAVYRDGKYVLIDALPRK</sequence>
<dbReference type="AlphaFoldDB" id="A0A844B3I4"/>
<organism evidence="2 3">
    <name type="scientific">Caenimonas koreensis DSM 17982</name>
    <dbReference type="NCBI Taxonomy" id="1121255"/>
    <lineage>
        <taxon>Bacteria</taxon>
        <taxon>Pseudomonadati</taxon>
        <taxon>Pseudomonadota</taxon>
        <taxon>Betaproteobacteria</taxon>
        <taxon>Burkholderiales</taxon>
        <taxon>Comamonadaceae</taxon>
        <taxon>Caenimonas</taxon>
    </lineage>
</organism>
<dbReference type="InterPro" id="IPR021647">
    <property type="entry name" value="CusF_Ec"/>
</dbReference>
<dbReference type="EMBL" id="WJBU01000023">
    <property type="protein sequence ID" value="MRD49338.1"/>
    <property type="molecule type" value="Genomic_DNA"/>
</dbReference>
<dbReference type="InterPro" id="IPR042230">
    <property type="entry name" value="CusF_sf"/>
</dbReference>
<keyword evidence="3" id="KW-1185">Reference proteome</keyword>
<evidence type="ECO:0000313" key="3">
    <source>
        <dbReference type="Proteomes" id="UP000487350"/>
    </source>
</evidence>
<reference evidence="2 3" key="1">
    <citation type="submission" date="2019-11" db="EMBL/GenBank/DDBJ databases">
        <title>Caenimonas koreensis gen. nov., sp. nov., isolated from activated sludge.</title>
        <authorList>
            <person name="Seung H.R."/>
        </authorList>
    </citation>
    <scope>NUCLEOTIDE SEQUENCE [LARGE SCALE GENOMIC DNA]</scope>
    <source>
        <strain evidence="2 3">EMB320</strain>
    </source>
</reference>